<comment type="caution">
    <text evidence="2">The sequence shown here is derived from an EMBL/GenBank/DDBJ whole genome shotgun (WGS) entry which is preliminary data.</text>
</comment>
<feature type="region of interest" description="Disordered" evidence="1">
    <location>
        <begin position="28"/>
        <end position="50"/>
    </location>
</feature>
<dbReference type="OrthoDB" id="2414517at2759"/>
<protein>
    <submittedName>
        <fullName evidence="2">20665_t:CDS:1</fullName>
    </submittedName>
</protein>
<sequence length="349" mass="39854">VESERSGKGLKNYWQGILNACEKKIIKRKRKTDKGKEKENIDPSPSKRTRSIDQDQKELYAIIIVEFEILVTPKRIKTFKWVMDINKAAIEDLKNSIIAMHHLSEMNKNGHRSLLRIFVLKGSMSFTVSFGETLSFSKWSFRMICDLYRIRDVEDPQLSALPSLNCGCVKLKGEREKSIIRHIMSDLSFRYKYIPIGNEASKVKYVGAYLVAITAIFEDKLIIRTEKYISGPNGHGPVDFALVSSQTSEVICVIEVNSKDFLQGIAQNTVQCESVLMKGRKNVLGIITDSEKWYFLKCSLGIDEKPIFNLSKPLVVVYSDDDMERRLKEVLGHIVWLLNDVQSLGEYSS</sequence>
<keyword evidence="3" id="KW-1185">Reference proteome</keyword>
<feature type="non-terminal residue" evidence="2">
    <location>
        <position position="349"/>
    </location>
</feature>
<reference evidence="2" key="1">
    <citation type="submission" date="2021-06" db="EMBL/GenBank/DDBJ databases">
        <authorList>
            <person name="Kallberg Y."/>
            <person name="Tangrot J."/>
            <person name="Rosling A."/>
        </authorList>
    </citation>
    <scope>NUCLEOTIDE SEQUENCE</scope>
    <source>
        <strain evidence="2">FL966</strain>
    </source>
</reference>
<evidence type="ECO:0000313" key="3">
    <source>
        <dbReference type="Proteomes" id="UP000789759"/>
    </source>
</evidence>
<evidence type="ECO:0000256" key="1">
    <source>
        <dbReference type="SAM" id="MobiDB-lite"/>
    </source>
</evidence>
<dbReference type="EMBL" id="CAJVQA010002543">
    <property type="protein sequence ID" value="CAG8550437.1"/>
    <property type="molecule type" value="Genomic_DNA"/>
</dbReference>
<organism evidence="2 3">
    <name type="scientific">Cetraspora pellucida</name>
    <dbReference type="NCBI Taxonomy" id="1433469"/>
    <lineage>
        <taxon>Eukaryota</taxon>
        <taxon>Fungi</taxon>
        <taxon>Fungi incertae sedis</taxon>
        <taxon>Mucoromycota</taxon>
        <taxon>Glomeromycotina</taxon>
        <taxon>Glomeromycetes</taxon>
        <taxon>Diversisporales</taxon>
        <taxon>Gigasporaceae</taxon>
        <taxon>Cetraspora</taxon>
    </lineage>
</organism>
<dbReference type="Proteomes" id="UP000789759">
    <property type="component" value="Unassembled WGS sequence"/>
</dbReference>
<proteinExistence type="predicted"/>
<name>A0A9N9B3Q7_9GLOM</name>
<gene>
    <name evidence="2" type="ORF">CPELLU_LOCUS4725</name>
</gene>
<accession>A0A9N9B3Q7</accession>
<evidence type="ECO:0000313" key="2">
    <source>
        <dbReference type="EMBL" id="CAG8550437.1"/>
    </source>
</evidence>
<dbReference type="AlphaFoldDB" id="A0A9N9B3Q7"/>